<name>A0A418SD32_9RHOB</name>
<accession>A0A418SD32</accession>
<keyword evidence="6" id="KW-0614">Plasmid</keyword>
<keyword evidence="3" id="KW-1133">Transmembrane helix</keyword>
<dbReference type="KEGG" id="palw:PSAL_036100"/>
<keyword evidence="3" id="KW-0472">Membrane</keyword>
<evidence type="ECO:0000256" key="3">
    <source>
        <dbReference type="ARBA" id="ARBA00022989"/>
    </source>
</evidence>
<feature type="region of interest" description="Disordered" evidence="4">
    <location>
        <begin position="561"/>
        <end position="580"/>
    </location>
</feature>
<dbReference type="InterPro" id="IPR007345">
    <property type="entry name" value="Polysacch_pyruvyl_Trfase"/>
</dbReference>
<evidence type="ECO:0000259" key="5">
    <source>
        <dbReference type="Pfam" id="PF04230"/>
    </source>
</evidence>
<dbReference type="InterPro" id="IPR029044">
    <property type="entry name" value="Nucleotide-diphossugar_trans"/>
</dbReference>
<evidence type="ECO:0000313" key="6">
    <source>
        <dbReference type="EMBL" id="QPM92346.1"/>
    </source>
</evidence>
<dbReference type="RefSeq" id="WP_119840479.1">
    <property type="nucleotide sequence ID" value="NZ_CP060437.1"/>
</dbReference>
<feature type="region of interest" description="Disordered" evidence="4">
    <location>
        <begin position="324"/>
        <end position="350"/>
    </location>
</feature>
<comment type="subcellular location">
    <subcellularLocation>
        <location evidence="1">Membrane</location>
        <topology evidence="1">Single-pass membrane protein</topology>
    </subcellularLocation>
</comment>
<dbReference type="GO" id="GO:0016757">
    <property type="term" value="F:glycosyltransferase activity"/>
    <property type="evidence" value="ECO:0007669"/>
    <property type="project" value="TreeGrafter"/>
</dbReference>
<geneLocation type="plasmid" evidence="6 7">
    <name>p202</name>
</geneLocation>
<gene>
    <name evidence="6" type="ORF">PSAL_036100</name>
</gene>
<evidence type="ECO:0000256" key="4">
    <source>
        <dbReference type="SAM" id="MobiDB-lite"/>
    </source>
</evidence>
<evidence type="ECO:0000256" key="2">
    <source>
        <dbReference type="ARBA" id="ARBA00022692"/>
    </source>
</evidence>
<sequence>MHNSTVVTSMKDEAPYIIEWVAYHRALGFDRIVILANDCTDGTHEILSRMNDMGVITYIENKVPLGAKPHSRALKIANQSDEVKSADFVMVLDADEFLVVKQKPHTLDVLIKEMTKRSADMMVIPWRIFGSSKRVNFKDQPVIERFTCSMSVSGLPKAGVKTLFRQSDDTRLAIHFPKPLMKGGKAITDPKKSLWIDAGGKKIDSGKLTWNGGKNKIHRDFAEVAHFMIKSLDEYLLKIFRGDGLMNSNRHGIDYWRNGDHNTESDLIVSDMCPGFEAEYDKLSADPELASLHQQAVAMRLKRVRKILTNPSVKELRDILKRSTQGSLKKSDVKRSRDLVTEMSPPPVPEVIMDGPIPHSTLLSITAPGLADSSDIAHRVFKGARSNATMFSPEKDFAKRPITNLVKGLERAQKGNRTKSLSARWFHNYARALPQDGWPLDEEILVVITRDSPSIMEQFPTYVTRSKSKYVDKNHGGRPPLRKVLSGKETPEDLEALIADGTIEDPRLKLSKYLSAEPKAIVLNLDHPEDVAATLNRIEESKGPSGPVVATLLRGVLSNSLPTETAPSPAPSAEEAVPITPARTRPVKRVTTQPLRMHWFQRNGGNSAGNFGDELGPMVVRHLTNKEVAWAPAGQCDLASIGSILSQVSRAAQKSKRKTPLLIWGSGLIEEDATPLHSSLSVLAVRGKKTRSTLGLDPDMPLGDPGIFASDLVPAAAKKYRWGIVPHYSQRNSSNIRALGRSDDCIIIDPTDSVENVLKKISSCAAIMSSSLHGLIVADSYNIPCLWLNIPSHKSHEFKFADYCSGLGRELFSEVSLEQAENALLLDPPVEPHFVDASIKEQLSKALIL</sequence>
<dbReference type="Pfam" id="PF13704">
    <property type="entry name" value="Glyco_tranf_2_4"/>
    <property type="match status" value="1"/>
</dbReference>
<dbReference type="EMBL" id="CP060437">
    <property type="protein sequence ID" value="QPM92346.1"/>
    <property type="molecule type" value="Genomic_DNA"/>
</dbReference>
<dbReference type="Gene3D" id="3.90.550.10">
    <property type="entry name" value="Spore Coat Polysaccharide Biosynthesis Protein SpsA, Chain A"/>
    <property type="match status" value="1"/>
</dbReference>
<keyword evidence="7" id="KW-1185">Reference proteome</keyword>
<evidence type="ECO:0000256" key="1">
    <source>
        <dbReference type="ARBA" id="ARBA00004167"/>
    </source>
</evidence>
<dbReference type="GO" id="GO:0005737">
    <property type="term" value="C:cytoplasm"/>
    <property type="evidence" value="ECO:0007669"/>
    <property type="project" value="TreeGrafter"/>
</dbReference>
<protein>
    <recommendedName>
        <fullName evidence="5">Polysaccharide pyruvyl transferase domain-containing protein</fullName>
    </recommendedName>
</protein>
<proteinExistence type="predicted"/>
<dbReference type="Proteomes" id="UP000283786">
    <property type="component" value="Plasmid p202"/>
</dbReference>
<keyword evidence="2" id="KW-0812">Transmembrane</keyword>
<dbReference type="Pfam" id="PF04230">
    <property type="entry name" value="PS_pyruv_trans"/>
    <property type="match status" value="1"/>
</dbReference>
<dbReference type="PANTHER" id="PTHR21461">
    <property type="entry name" value="GLYCOSYLTRANSFERASE FAMILY 92 PROTEIN"/>
    <property type="match status" value="1"/>
</dbReference>
<feature type="compositionally biased region" description="Basic and acidic residues" evidence="4">
    <location>
        <begin position="329"/>
        <end position="340"/>
    </location>
</feature>
<dbReference type="CDD" id="cd00761">
    <property type="entry name" value="Glyco_tranf_GTA_type"/>
    <property type="match status" value="1"/>
</dbReference>
<reference evidence="6 7" key="1">
    <citation type="submission" date="2020-08" db="EMBL/GenBank/DDBJ databases">
        <title>Genome sequence of Rhodobacteraceae bacterium Lw-13e.</title>
        <authorList>
            <person name="Poehlein A."/>
            <person name="Wolter L."/>
            <person name="Daniel R."/>
            <person name="Brinkhoff T."/>
        </authorList>
    </citation>
    <scope>NUCLEOTIDE SEQUENCE [LARGE SCALE GENOMIC DNA]</scope>
    <source>
        <strain evidence="6 7">Lw-13e</strain>
        <plasmid evidence="6 7">p202</plasmid>
    </source>
</reference>
<evidence type="ECO:0000313" key="7">
    <source>
        <dbReference type="Proteomes" id="UP000283786"/>
    </source>
</evidence>
<feature type="compositionally biased region" description="Low complexity" evidence="4">
    <location>
        <begin position="562"/>
        <end position="576"/>
    </location>
</feature>
<organism evidence="6 7">
    <name type="scientific">Pseudooceanicola algae</name>
    <dbReference type="NCBI Taxonomy" id="1537215"/>
    <lineage>
        <taxon>Bacteria</taxon>
        <taxon>Pseudomonadati</taxon>
        <taxon>Pseudomonadota</taxon>
        <taxon>Alphaproteobacteria</taxon>
        <taxon>Rhodobacterales</taxon>
        <taxon>Paracoccaceae</taxon>
        <taxon>Pseudooceanicola</taxon>
    </lineage>
</organism>
<dbReference type="PANTHER" id="PTHR21461:SF69">
    <property type="entry name" value="GLYCOSYLTRANSFERASE FAMILY 92 PROTEIN"/>
    <property type="match status" value="1"/>
</dbReference>
<dbReference type="SUPFAM" id="SSF53448">
    <property type="entry name" value="Nucleotide-diphospho-sugar transferases"/>
    <property type="match status" value="1"/>
</dbReference>
<dbReference type="AlphaFoldDB" id="A0A418SD32"/>
<feature type="domain" description="Polysaccharide pyruvyl transferase" evidence="5">
    <location>
        <begin position="648"/>
        <end position="789"/>
    </location>
</feature>
<dbReference type="GO" id="GO:0016020">
    <property type="term" value="C:membrane"/>
    <property type="evidence" value="ECO:0007669"/>
    <property type="project" value="UniProtKB-SubCell"/>
</dbReference>
<dbReference type="OrthoDB" id="1997677at2"/>